<evidence type="ECO:0000256" key="11">
    <source>
        <dbReference type="ARBA" id="ARBA00023170"/>
    </source>
</evidence>
<evidence type="ECO:0000256" key="1">
    <source>
        <dbReference type="ARBA" id="ARBA00004651"/>
    </source>
</evidence>
<evidence type="ECO:0000256" key="8">
    <source>
        <dbReference type="ARBA" id="ARBA00023136"/>
    </source>
</evidence>
<dbReference type="Proteomes" id="UP000386466">
    <property type="component" value="Unassembled WGS sequence"/>
</dbReference>
<feature type="domain" description="G-protein coupled receptors family 1 profile" evidence="19">
    <location>
        <begin position="75"/>
        <end position="333"/>
    </location>
</feature>
<dbReference type="GO" id="GO:0019722">
    <property type="term" value="P:calcium-mediated signaling"/>
    <property type="evidence" value="ECO:0007669"/>
    <property type="project" value="TreeGrafter"/>
</dbReference>
<evidence type="ECO:0000256" key="16">
    <source>
        <dbReference type="ARBA" id="ARBA00025954"/>
    </source>
</evidence>
<dbReference type="GO" id="GO:0009897">
    <property type="term" value="C:external side of plasma membrane"/>
    <property type="evidence" value="ECO:0007669"/>
    <property type="project" value="TreeGrafter"/>
</dbReference>
<dbReference type="PANTHER" id="PTHR10489">
    <property type="entry name" value="CELL ADHESION MOLECULE"/>
    <property type="match status" value="1"/>
</dbReference>
<evidence type="ECO:0000256" key="6">
    <source>
        <dbReference type="ARBA" id="ARBA00022989"/>
    </source>
</evidence>
<feature type="transmembrane region" description="Helical" evidence="18">
    <location>
        <begin position="317"/>
        <end position="336"/>
    </location>
</feature>
<evidence type="ECO:0000256" key="5">
    <source>
        <dbReference type="ARBA" id="ARBA00022692"/>
    </source>
</evidence>
<dbReference type="PRINTS" id="PR00994">
    <property type="entry name" value="BRADYKINNB2R"/>
</dbReference>
<dbReference type="GO" id="GO:0060326">
    <property type="term" value="P:cell chemotaxis"/>
    <property type="evidence" value="ECO:0007669"/>
    <property type="project" value="TreeGrafter"/>
</dbReference>
<evidence type="ECO:0000256" key="17">
    <source>
        <dbReference type="RuleBase" id="RU000688"/>
    </source>
</evidence>
<keyword evidence="21" id="KW-1185">Reference proteome</keyword>
<dbReference type="GO" id="GO:0006955">
    <property type="term" value="P:immune response"/>
    <property type="evidence" value="ECO:0007669"/>
    <property type="project" value="TreeGrafter"/>
</dbReference>
<comment type="subcellular location">
    <subcellularLocation>
        <location evidence="1">Cell membrane</location>
        <topology evidence="1">Multi-pass membrane protein</topology>
    </subcellularLocation>
</comment>
<keyword evidence="6 18" id="KW-1133">Transmembrane helix</keyword>
<feature type="transmembrane region" description="Helical" evidence="18">
    <location>
        <begin position="175"/>
        <end position="196"/>
    </location>
</feature>
<dbReference type="InterPro" id="IPR001504">
    <property type="entry name" value="Brdyknn_2_rcpt"/>
</dbReference>
<sequence length="392" mass="44633">MFSSWRRHMFVSFHEDPVPTTATFGVEMLNITSQVLESTLNGTSSQGCVYAEWWSWLNAIQAPFLWVLFVLAALENIFVLGVFCLHKSSCTVAEIYLGNLAAADLILACGLPFWAITIAHNFDWLFGEVLCRVVNTMLYMNLYSSICFLMLVSIDRYLALVKTMSMGRMRGVRWAKLYSLVIWGCTLLLSSPMLAFRTMKEYAAEGYNVTACIIVYPSRTWEVFTNVLLNSVGFLLPLVVITFCTVQIMRVLRNNEMQKFKEIQTERKATVLVLAVLLLFVTCWLPFQVSTFLDTLLRLNILSGCWDEHIVDVFTQIASYMAYSNSCLNPLVYVIVGKRFRKKSREVFRGLCQKGGCVSESTKTENSMGTLRTSISVERQIHRLPEWVGNSQ</sequence>
<gene>
    <name evidence="20" type="ORF">LYPA_23C002553</name>
</gene>
<feature type="transmembrane region" description="Helical" evidence="18">
    <location>
        <begin position="227"/>
        <end position="248"/>
    </location>
</feature>
<evidence type="ECO:0000256" key="15">
    <source>
        <dbReference type="ARBA" id="ARBA00025423"/>
    </source>
</evidence>
<evidence type="ECO:0000256" key="12">
    <source>
        <dbReference type="ARBA" id="ARBA00023180"/>
    </source>
</evidence>
<dbReference type="InterPro" id="IPR017452">
    <property type="entry name" value="GPCR_Rhodpsn_7TM"/>
</dbReference>
<dbReference type="PRINTS" id="PR00237">
    <property type="entry name" value="GPCRRHODOPSN"/>
</dbReference>
<comment type="subunit">
    <text evidence="16">Forms a complex with PECAM1 and GNAQ. Interacts with PECAM1.</text>
</comment>
<dbReference type="GO" id="GO:0016493">
    <property type="term" value="F:C-C chemokine receptor activity"/>
    <property type="evidence" value="ECO:0007669"/>
    <property type="project" value="TreeGrafter"/>
</dbReference>
<evidence type="ECO:0000256" key="9">
    <source>
        <dbReference type="ARBA" id="ARBA00023139"/>
    </source>
</evidence>
<dbReference type="SUPFAM" id="SSF81321">
    <property type="entry name" value="Family A G protein-coupled receptor-like"/>
    <property type="match status" value="1"/>
</dbReference>
<evidence type="ECO:0000256" key="14">
    <source>
        <dbReference type="ARBA" id="ARBA00023288"/>
    </source>
</evidence>
<evidence type="ECO:0000313" key="20">
    <source>
        <dbReference type="EMBL" id="VFV33439.1"/>
    </source>
</evidence>
<comment type="similarity">
    <text evidence="17">Belongs to the G-protein coupled receptor 1 family.</text>
</comment>
<evidence type="ECO:0000256" key="4">
    <source>
        <dbReference type="ARBA" id="ARBA00022553"/>
    </source>
</evidence>
<keyword evidence="5 17" id="KW-0812">Transmembrane</keyword>
<keyword evidence="3" id="KW-1003">Cell membrane</keyword>
<dbReference type="GO" id="GO:0042310">
    <property type="term" value="P:vasoconstriction"/>
    <property type="evidence" value="ECO:0007669"/>
    <property type="project" value="InterPro"/>
</dbReference>
<proteinExistence type="inferred from homology"/>
<keyword evidence="11 17" id="KW-0675">Receptor</keyword>
<dbReference type="GO" id="GO:0007204">
    <property type="term" value="P:positive regulation of cytosolic calcium ion concentration"/>
    <property type="evidence" value="ECO:0007669"/>
    <property type="project" value="TreeGrafter"/>
</dbReference>
<evidence type="ECO:0000256" key="7">
    <source>
        <dbReference type="ARBA" id="ARBA00023040"/>
    </source>
</evidence>
<dbReference type="GO" id="GO:0019957">
    <property type="term" value="F:C-C chemokine binding"/>
    <property type="evidence" value="ECO:0007669"/>
    <property type="project" value="TreeGrafter"/>
</dbReference>
<keyword evidence="13 17" id="KW-0807">Transducer</keyword>
<feature type="transmembrane region" description="Helical" evidence="18">
    <location>
        <begin position="97"/>
        <end position="116"/>
    </location>
</feature>
<accession>A0A485NMI6</accession>
<evidence type="ECO:0000259" key="19">
    <source>
        <dbReference type="PROSITE" id="PS50262"/>
    </source>
</evidence>
<keyword evidence="14" id="KW-0449">Lipoprotein</keyword>
<protein>
    <recommendedName>
        <fullName evidence="2">B2 bradykinin receptor</fullName>
    </recommendedName>
</protein>
<evidence type="ECO:0000256" key="2">
    <source>
        <dbReference type="ARBA" id="ARBA00013512"/>
    </source>
</evidence>
<dbReference type="InterPro" id="IPR050119">
    <property type="entry name" value="CCR1-9-like"/>
</dbReference>
<dbReference type="AlphaFoldDB" id="A0A485NMI6"/>
<dbReference type="EMBL" id="CAAGRJ010018039">
    <property type="protein sequence ID" value="VFV33439.1"/>
    <property type="molecule type" value="Genomic_DNA"/>
</dbReference>
<evidence type="ECO:0000256" key="18">
    <source>
        <dbReference type="SAM" id="Phobius"/>
    </source>
</evidence>
<keyword evidence="7 17" id="KW-0297">G-protein coupled receptor</keyword>
<keyword evidence="4" id="KW-0597">Phosphoprotein</keyword>
<keyword evidence="10" id="KW-1015">Disulfide bond</keyword>
<dbReference type="InterPro" id="IPR000276">
    <property type="entry name" value="GPCR_Rhodpsn"/>
</dbReference>
<dbReference type="PROSITE" id="PS00237">
    <property type="entry name" value="G_PROTEIN_RECEP_F1_1"/>
    <property type="match status" value="1"/>
</dbReference>
<feature type="transmembrane region" description="Helical" evidence="18">
    <location>
        <begin position="64"/>
        <end position="85"/>
    </location>
</feature>
<name>A0A485NMI6_LYNPA</name>
<dbReference type="InterPro" id="IPR000496">
    <property type="entry name" value="Brdyknn_rcpt"/>
</dbReference>
<evidence type="ECO:0000256" key="13">
    <source>
        <dbReference type="ARBA" id="ARBA00023224"/>
    </source>
</evidence>
<dbReference type="PANTHER" id="PTHR10489:SF957">
    <property type="entry name" value="B2 BRADYKININ RECEPTOR"/>
    <property type="match status" value="1"/>
</dbReference>
<evidence type="ECO:0000313" key="21">
    <source>
        <dbReference type="Proteomes" id="UP000386466"/>
    </source>
</evidence>
<keyword evidence="12" id="KW-0325">Glycoprotein</keyword>
<dbReference type="GO" id="GO:0006939">
    <property type="term" value="P:smooth muscle contraction"/>
    <property type="evidence" value="ECO:0007669"/>
    <property type="project" value="InterPro"/>
</dbReference>
<evidence type="ECO:0000256" key="3">
    <source>
        <dbReference type="ARBA" id="ARBA00022475"/>
    </source>
</evidence>
<reference evidence="20 21" key="1">
    <citation type="submission" date="2019-01" db="EMBL/GenBank/DDBJ databases">
        <authorList>
            <person name="Alioto T."/>
            <person name="Alioto T."/>
        </authorList>
    </citation>
    <scope>NUCLEOTIDE SEQUENCE [LARGE SCALE GENOMIC DNA]</scope>
</reference>
<dbReference type="Gene3D" id="1.20.1070.10">
    <property type="entry name" value="Rhodopsin 7-helix transmembrane proteins"/>
    <property type="match status" value="1"/>
</dbReference>
<dbReference type="GO" id="GO:0004947">
    <property type="term" value="F:bradykinin receptor activity"/>
    <property type="evidence" value="ECO:0007669"/>
    <property type="project" value="InterPro"/>
</dbReference>
<feature type="transmembrane region" description="Helical" evidence="18">
    <location>
        <begin position="269"/>
        <end position="287"/>
    </location>
</feature>
<dbReference type="PROSITE" id="PS50262">
    <property type="entry name" value="G_PROTEIN_RECEP_F1_2"/>
    <property type="match status" value="1"/>
</dbReference>
<keyword evidence="8 18" id="KW-0472">Membrane</keyword>
<keyword evidence="9" id="KW-0564">Palmitate</keyword>
<dbReference type="PRINTS" id="PR00425">
    <property type="entry name" value="BRADYKININR"/>
</dbReference>
<comment type="function">
    <text evidence="15">Receptor for bradykinin. It is associated with G proteins that activate a phosphatidylinositol-calcium second messenger system.</text>
</comment>
<feature type="transmembrane region" description="Helical" evidence="18">
    <location>
        <begin position="136"/>
        <end position="154"/>
    </location>
</feature>
<dbReference type="FunFam" id="1.20.1070.10:FF:000201">
    <property type="entry name" value="Bradykinin receptor B2"/>
    <property type="match status" value="1"/>
</dbReference>
<dbReference type="Pfam" id="PF00001">
    <property type="entry name" value="7tm_1"/>
    <property type="match status" value="1"/>
</dbReference>
<evidence type="ECO:0000256" key="10">
    <source>
        <dbReference type="ARBA" id="ARBA00023157"/>
    </source>
</evidence>
<organism evidence="20 21">
    <name type="scientific">Lynx pardinus</name>
    <name type="common">Iberian lynx</name>
    <name type="synonym">Felis pardina</name>
    <dbReference type="NCBI Taxonomy" id="191816"/>
    <lineage>
        <taxon>Eukaryota</taxon>
        <taxon>Metazoa</taxon>
        <taxon>Chordata</taxon>
        <taxon>Craniata</taxon>
        <taxon>Vertebrata</taxon>
        <taxon>Euteleostomi</taxon>
        <taxon>Mammalia</taxon>
        <taxon>Eutheria</taxon>
        <taxon>Laurasiatheria</taxon>
        <taxon>Carnivora</taxon>
        <taxon>Feliformia</taxon>
        <taxon>Felidae</taxon>
        <taxon>Felinae</taxon>
        <taxon>Lynx</taxon>
    </lineage>
</organism>